<evidence type="ECO:0000256" key="16">
    <source>
        <dbReference type="RuleBase" id="RU003515"/>
    </source>
</evidence>
<evidence type="ECO:0000256" key="10">
    <source>
        <dbReference type="ARBA" id="ARBA00022723"/>
    </source>
</evidence>
<evidence type="ECO:0000256" key="6">
    <source>
        <dbReference type="ARBA" id="ARBA00012180"/>
    </source>
</evidence>
<evidence type="ECO:0000256" key="5">
    <source>
        <dbReference type="ARBA" id="ARBA00007383"/>
    </source>
</evidence>
<keyword evidence="10 14" id="KW-0479">Metal-binding</keyword>
<dbReference type="InterPro" id="IPR024567">
    <property type="entry name" value="RNase_HII/HIII_dom"/>
</dbReference>
<evidence type="ECO:0000259" key="17">
    <source>
        <dbReference type="PROSITE" id="PS51975"/>
    </source>
</evidence>
<feature type="binding site" evidence="14 15">
    <location>
        <position position="169"/>
    </location>
    <ligand>
        <name>a divalent metal cation</name>
        <dbReference type="ChEBI" id="CHEBI:60240"/>
    </ligand>
</feature>
<dbReference type="PROSITE" id="PS51975">
    <property type="entry name" value="RNASE_H_2"/>
    <property type="match status" value="1"/>
</dbReference>
<dbReference type="EMBL" id="JBHLUX010000038">
    <property type="protein sequence ID" value="MFC0472042.1"/>
    <property type="molecule type" value="Genomic_DNA"/>
</dbReference>
<evidence type="ECO:0000256" key="1">
    <source>
        <dbReference type="ARBA" id="ARBA00000077"/>
    </source>
</evidence>
<reference evidence="18 19" key="1">
    <citation type="submission" date="2024-09" db="EMBL/GenBank/DDBJ databases">
        <authorList>
            <person name="Sun Q."/>
            <person name="Mori K."/>
        </authorList>
    </citation>
    <scope>NUCLEOTIDE SEQUENCE [LARGE SCALE GENOMIC DNA]</scope>
    <source>
        <strain evidence="18 19">NCAIM B.02610</strain>
    </source>
</reference>
<dbReference type="CDD" id="cd07182">
    <property type="entry name" value="RNase_HII_bacteria_HII_like"/>
    <property type="match status" value="1"/>
</dbReference>
<comment type="similarity">
    <text evidence="5 14 16">Belongs to the RNase HII family.</text>
</comment>
<name>A0ABV6KFE0_9BACI</name>
<dbReference type="PANTHER" id="PTHR10954:SF18">
    <property type="entry name" value="RIBONUCLEASE HII"/>
    <property type="match status" value="1"/>
</dbReference>
<evidence type="ECO:0000256" key="7">
    <source>
        <dbReference type="ARBA" id="ARBA00019179"/>
    </source>
</evidence>
<evidence type="ECO:0000256" key="4">
    <source>
        <dbReference type="ARBA" id="ARBA00004496"/>
    </source>
</evidence>
<evidence type="ECO:0000256" key="14">
    <source>
        <dbReference type="HAMAP-Rule" id="MF_00052"/>
    </source>
</evidence>
<dbReference type="HAMAP" id="MF_00052_B">
    <property type="entry name" value="RNase_HII_B"/>
    <property type="match status" value="1"/>
</dbReference>
<dbReference type="NCBIfam" id="NF000595">
    <property type="entry name" value="PRK00015.1-3"/>
    <property type="match status" value="1"/>
</dbReference>
<evidence type="ECO:0000256" key="3">
    <source>
        <dbReference type="ARBA" id="ARBA00004065"/>
    </source>
</evidence>
<keyword evidence="12 14" id="KW-0378">Hydrolase</keyword>
<feature type="domain" description="RNase H type-2" evidence="17">
    <location>
        <begin position="71"/>
        <end position="257"/>
    </location>
</feature>
<dbReference type="GO" id="GO:0004523">
    <property type="term" value="F:RNA-DNA hybrid ribonuclease activity"/>
    <property type="evidence" value="ECO:0007669"/>
    <property type="project" value="UniProtKB-EC"/>
</dbReference>
<evidence type="ECO:0000256" key="11">
    <source>
        <dbReference type="ARBA" id="ARBA00022759"/>
    </source>
</evidence>
<keyword evidence="8 14" id="KW-0963">Cytoplasm</keyword>
<keyword evidence="11 14" id="KW-0255">Endonuclease</keyword>
<comment type="function">
    <text evidence="3 14 16">Endonuclease that specifically degrades the RNA of RNA-DNA hybrids.</text>
</comment>
<evidence type="ECO:0000313" key="18">
    <source>
        <dbReference type="EMBL" id="MFC0472042.1"/>
    </source>
</evidence>
<dbReference type="EC" id="3.1.26.4" evidence="6 14"/>
<feature type="binding site" evidence="14 15">
    <location>
        <position position="77"/>
    </location>
    <ligand>
        <name>a divalent metal cation</name>
        <dbReference type="ChEBI" id="CHEBI:60240"/>
    </ligand>
</feature>
<feature type="binding site" evidence="14 15">
    <location>
        <position position="78"/>
    </location>
    <ligand>
        <name>a divalent metal cation</name>
        <dbReference type="ChEBI" id="CHEBI:60240"/>
    </ligand>
</feature>
<dbReference type="SUPFAM" id="SSF53098">
    <property type="entry name" value="Ribonuclease H-like"/>
    <property type="match status" value="1"/>
</dbReference>
<dbReference type="InterPro" id="IPR012337">
    <property type="entry name" value="RNaseH-like_sf"/>
</dbReference>
<evidence type="ECO:0000313" key="19">
    <source>
        <dbReference type="Proteomes" id="UP001589838"/>
    </source>
</evidence>
<sequence>MSISIKELEEKLIHKNETDQEMLETLRKDERKGVQRLLKRYETMKNKQFALEEMHVQMTKYENTLRKNGNKNIAGLDEVGRGPLAGPVVAAAVVLPVEFKLLGLTDSKKLSKEKREIFYEIIREEAVAYSIQMVHAAQIDEINIYEATKLAMSKAVKDLTCQLDHLLLDAITLDVSIEQTPIIKGDQKSISIAASSILAKVTRDRYMTELDKEFPGYGFTNHVGYGTKEHLDAISKLGITREHRRSFRPIKDSLLVT</sequence>
<proteinExistence type="inferred from homology"/>
<keyword evidence="19" id="KW-1185">Reference proteome</keyword>
<accession>A0ABV6KFE0</accession>
<comment type="caution">
    <text evidence="18">The sequence shown here is derived from an EMBL/GenBank/DDBJ whole genome shotgun (WGS) entry which is preliminary data.</text>
</comment>
<evidence type="ECO:0000256" key="12">
    <source>
        <dbReference type="ARBA" id="ARBA00022801"/>
    </source>
</evidence>
<evidence type="ECO:0000256" key="13">
    <source>
        <dbReference type="ARBA" id="ARBA00023211"/>
    </source>
</evidence>
<evidence type="ECO:0000256" key="15">
    <source>
        <dbReference type="PROSITE-ProRule" id="PRU01319"/>
    </source>
</evidence>
<protein>
    <recommendedName>
        <fullName evidence="7 14">Ribonuclease HII</fullName>
        <shortName evidence="14">RNase HII</shortName>
        <ecNumber evidence="6 14">3.1.26.4</ecNumber>
    </recommendedName>
</protein>
<comment type="subcellular location">
    <subcellularLocation>
        <location evidence="4 14">Cytoplasm</location>
    </subcellularLocation>
</comment>
<dbReference type="NCBIfam" id="NF000594">
    <property type="entry name" value="PRK00015.1-1"/>
    <property type="match status" value="1"/>
</dbReference>
<comment type="catalytic activity">
    <reaction evidence="1 14 15 16">
        <text>Endonucleolytic cleavage to 5'-phosphomonoester.</text>
        <dbReference type="EC" id="3.1.26.4"/>
    </reaction>
</comment>
<evidence type="ECO:0000256" key="8">
    <source>
        <dbReference type="ARBA" id="ARBA00022490"/>
    </source>
</evidence>
<dbReference type="PANTHER" id="PTHR10954">
    <property type="entry name" value="RIBONUCLEASE H2 SUBUNIT A"/>
    <property type="match status" value="1"/>
</dbReference>
<dbReference type="Pfam" id="PF01351">
    <property type="entry name" value="RNase_HII"/>
    <property type="match status" value="1"/>
</dbReference>
<evidence type="ECO:0000256" key="2">
    <source>
        <dbReference type="ARBA" id="ARBA00001946"/>
    </source>
</evidence>
<dbReference type="RefSeq" id="WP_335961063.1">
    <property type="nucleotide sequence ID" value="NZ_JAXBLX010000014.1"/>
</dbReference>
<dbReference type="Gene3D" id="3.30.420.10">
    <property type="entry name" value="Ribonuclease H-like superfamily/Ribonuclease H"/>
    <property type="match status" value="1"/>
</dbReference>
<comment type="cofactor">
    <cofactor evidence="2">
        <name>Mg(2+)</name>
        <dbReference type="ChEBI" id="CHEBI:18420"/>
    </cofactor>
</comment>
<keyword evidence="9 14" id="KW-0540">Nuclease</keyword>
<dbReference type="InterPro" id="IPR022898">
    <property type="entry name" value="RNase_HII"/>
</dbReference>
<dbReference type="InterPro" id="IPR001352">
    <property type="entry name" value="RNase_HII/HIII"/>
</dbReference>
<evidence type="ECO:0000256" key="9">
    <source>
        <dbReference type="ARBA" id="ARBA00022722"/>
    </source>
</evidence>
<dbReference type="InterPro" id="IPR036397">
    <property type="entry name" value="RNaseH_sf"/>
</dbReference>
<organism evidence="18 19">
    <name type="scientific">Halalkalibacter kiskunsagensis</name>
    <dbReference type="NCBI Taxonomy" id="1548599"/>
    <lineage>
        <taxon>Bacteria</taxon>
        <taxon>Bacillati</taxon>
        <taxon>Bacillota</taxon>
        <taxon>Bacilli</taxon>
        <taxon>Bacillales</taxon>
        <taxon>Bacillaceae</taxon>
        <taxon>Halalkalibacter</taxon>
    </lineage>
</organism>
<keyword evidence="13 14" id="KW-0464">Manganese</keyword>
<comment type="cofactor">
    <cofactor evidence="14 15">
        <name>Mn(2+)</name>
        <dbReference type="ChEBI" id="CHEBI:29035"/>
    </cofactor>
    <cofactor evidence="14 15">
        <name>Mg(2+)</name>
        <dbReference type="ChEBI" id="CHEBI:18420"/>
    </cofactor>
    <text evidence="14 15">Manganese or magnesium. Binds 1 divalent metal ion per monomer in the absence of substrate. May bind a second metal ion after substrate binding.</text>
</comment>
<gene>
    <name evidence="14" type="primary">rnhB</name>
    <name evidence="18" type="ORF">ACFFHM_16430</name>
</gene>
<dbReference type="Proteomes" id="UP001589838">
    <property type="component" value="Unassembled WGS sequence"/>
</dbReference>